<organism evidence="1 2">
    <name type="scientific">Plasmodium ovale wallikeri</name>
    <dbReference type="NCBI Taxonomy" id="864142"/>
    <lineage>
        <taxon>Eukaryota</taxon>
        <taxon>Sar</taxon>
        <taxon>Alveolata</taxon>
        <taxon>Apicomplexa</taxon>
        <taxon>Aconoidasida</taxon>
        <taxon>Haemosporida</taxon>
        <taxon>Plasmodiidae</taxon>
        <taxon>Plasmodium</taxon>
        <taxon>Plasmodium (Plasmodium)</taxon>
    </lineage>
</organism>
<evidence type="ECO:0000313" key="2">
    <source>
        <dbReference type="Proteomes" id="UP000078555"/>
    </source>
</evidence>
<dbReference type="Proteomes" id="UP000078555">
    <property type="component" value="Unassembled WGS sequence"/>
</dbReference>
<reference evidence="2" key="1">
    <citation type="submission" date="2016-05" db="EMBL/GenBank/DDBJ databases">
        <authorList>
            <person name="Naeem Raeece"/>
        </authorList>
    </citation>
    <scope>NUCLEOTIDE SEQUENCE [LARGE SCALE GENOMIC DNA]</scope>
</reference>
<gene>
    <name evidence="1" type="ORF">POVWA1_006330</name>
</gene>
<sequence>MHMRGQVGNSVYACVHVPVRRNQFDLPPRRCETYCVVSKSQKCKNKTSVLHHIIDIYIERENTYAKKKKKKKKKNLYPSLLIRGLTPRDSVGCKCNCENIHVCVYVHYFFDLTN</sequence>
<proteinExistence type="predicted"/>
<dbReference type="AlphaFoldDB" id="A0A1A8YIW9"/>
<keyword evidence="2" id="KW-1185">Reference proteome</keyword>
<protein>
    <submittedName>
        <fullName evidence="1">Uncharacterized protein</fullName>
    </submittedName>
</protein>
<name>A0A1A8YIW9_PLAOA</name>
<dbReference type="EMBL" id="FLRD01000014">
    <property type="protein sequence ID" value="SBT31277.1"/>
    <property type="molecule type" value="Genomic_DNA"/>
</dbReference>
<evidence type="ECO:0000313" key="1">
    <source>
        <dbReference type="EMBL" id="SBT31277.1"/>
    </source>
</evidence>
<accession>A0A1A8YIW9</accession>